<accession>A0A8J3ZBF3</accession>
<comment type="caution">
    <text evidence="1">The sequence shown here is derived from an EMBL/GenBank/DDBJ whole genome shotgun (WGS) entry which is preliminary data.</text>
</comment>
<evidence type="ECO:0000313" key="2">
    <source>
        <dbReference type="Proteomes" id="UP000612585"/>
    </source>
</evidence>
<organism evidence="1 2">
    <name type="scientific">Virgisporangium aurantiacum</name>
    <dbReference type="NCBI Taxonomy" id="175570"/>
    <lineage>
        <taxon>Bacteria</taxon>
        <taxon>Bacillati</taxon>
        <taxon>Actinomycetota</taxon>
        <taxon>Actinomycetes</taxon>
        <taxon>Micromonosporales</taxon>
        <taxon>Micromonosporaceae</taxon>
        <taxon>Virgisporangium</taxon>
    </lineage>
</organism>
<dbReference type="EMBL" id="BOPG01000063">
    <property type="protein sequence ID" value="GIJ61084.1"/>
    <property type="molecule type" value="Genomic_DNA"/>
</dbReference>
<dbReference type="AlphaFoldDB" id="A0A8J3ZBF3"/>
<evidence type="ECO:0000313" key="1">
    <source>
        <dbReference type="EMBL" id="GIJ61084.1"/>
    </source>
</evidence>
<sequence length="278" mass="30560">MDWEAVQNNDFAVPADRPLPELVDELCAMLASPDPRVRDDTAYPVLALWTARGVLDDHLESLGDRMAGRLRHDEIQARTFAAMILAWVVLRDARTGHLDAGCVPRWRAGFASWWLGESELRGWDDALGWLHAVAHGADTVRAFARSPRLEESDLRGLLDLTVDRLMADGGYLFAHGEDDRVAYALASVLARPELPVGSATAWLDRIGDAIRAGAPGPVPPWASNTLRTLACLYVWADRGVCWFDPDTGGFGEAVRLPHGEAVKERLAAVLRLPWRGLG</sequence>
<dbReference type="InterPro" id="IPR021247">
    <property type="entry name" value="DUF2785"/>
</dbReference>
<evidence type="ECO:0008006" key="3">
    <source>
        <dbReference type="Google" id="ProtNLM"/>
    </source>
</evidence>
<reference evidence="1" key="1">
    <citation type="submission" date="2021-01" db="EMBL/GenBank/DDBJ databases">
        <title>Whole genome shotgun sequence of Virgisporangium aurantiacum NBRC 16421.</title>
        <authorList>
            <person name="Komaki H."/>
            <person name="Tamura T."/>
        </authorList>
    </citation>
    <scope>NUCLEOTIDE SEQUENCE</scope>
    <source>
        <strain evidence="1">NBRC 16421</strain>
    </source>
</reference>
<protein>
    <recommendedName>
        <fullName evidence="3">DUF2785 domain-containing protein</fullName>
    </recommendedName>
</protein>
<proteinExistence type="predicted"/>
<dbReference type="Proteomes" id="UP000612585">
    <property type="component" value="Unassembled WGS sequence"/>
</dbReference>
<dbReference type="Pfam" id="PF10978">
    <property type="entry name" value="DUF2785"/>
    <property type="match status" value="1"/>
</dbReference>
<gene>
    <name evidence="1" type="ORF">Vau01_086000</name>
</gene>
<keyword evidence="2" id="KW-1185">Reference proteome</keyword>
<name>A0A8J3ZBF3_9ACTN</name>
<dbReference type="RefSeq" id="WP_204005816.1">
    <property type="nucleotide sequence ID" value="NZ_BOPG01000063.1"/>
</dbReference>